<dbReference type="EMBL" id="AMGO01000047">
    <property type="protein sequence ID" value="EKE43821.1"/>
    <property type="molecule type" value="Genomic_DNA"/>
</dbReference>
<evidence type="ECO:0008006" key="3">
    <source>
        <dbReference type="Google" id="ProtNLM"/>
    </source>
</evidence>
<dbReference type="Gene3D" id="1.10.600.10">
    <property type="entry name" value="Farnesyl Diphosphate Synthase"/>
    <property type="match status" value="1"/>
</dbReference>
<dbReference type="OrthoDB" id="9807580at2"/>
<organism evidence="1 2">
    <name type="scientific">Oceaniovalibus guishaninsula JLT2003</name>
    <dbReference type="NCBI Taxonomy" id="1231392"/>
    <lineage>
        <taxon>Bacteria</taxon>
        <taxon>Pseudomonadati</taxon>
        <taxon>Pseudomonadota</taxon>
        <taxon>Alphaproteobacteria</taxon>
        <taxon>Rhodobacterales</taxon>
        <taxon>Roseobacteraceae</taxon>
        <taxon>Oceaniovalibus</taxon>
    </lineage>
</organism>
<dbReference type="SUPFAM" id="SSF48576">
    <property type="entry name" value="Terpenoid synthases"/>
    <property type="match status" value="1"/>
</dbReference>
<dbReference type="GO" id="GO:0016765">
    <property type="term" value="F:transferase activity, transferring alkyl or aryl (other than methyl) groups"/>
    <property type="evidence" value="ECO:0007669"/>
    <property type="project" value="UniProtKB-ARBA"/>
</dbReference>
<evidence type="ECO:0000313" key="1">
    <source>
        <dbReference type="EMBL" id="EKE43821.1"/>
    </source>
</evidence>
<dbReference type="InterPro" id="IPR008949">
    <property type="entry name" value="Isoprenoid_synthase_dom_sf"/>
</dbReference>
<dbReference type="PATRIC" id="fig|1231392.3.peg.2167"/>
<proteinExistence type="predicted"/>
<dbReference type="STRING" id="1231392.OCGS_2155"/>
<dbReference type="SFLD" id="SFLDS00005">
    <property type="entry name" value="Isoprenoid_Synthase_Type_I"/>
    <property type="match status" value="1"/>
</dbReference>
<sequence>MQNLHAEIPRRNTASARPVLLNPAARNENFAVASRLLPRHVAPKVVAFYNFARAADDCADDPTASASVRLAALEALESGLLHGHPDNPGAALRRTLGGSGAALDAARDLLAAFRRDATGIACADWSDLMGYCASSAVPVGRFLLIVNDAGRAAQPPSDALCAALQILNHVQDMGDDWRLLRRRYLPGDWMAEAGADDADLAAPTLTPALRRVVQRTLDASDALLRDAAPLPRRIATRGLRMQAAATIFAARRLSARLRAGDPLADRIALSRLDFARAGLQALRFAP</sequence>
<reference evidence="1 2" key="1">
    <citation type="journal article" date="2012" name="J. Bacteriol.">
        <title>Draft Genome Sequence of Oceaniovalibus guishaninsula JLT2003T.</title>
        <authorList>
            <person name="Tang K."/>
            <person name="Liu K."/>
            <person name="Jiao N."/>
        </authorList>
    </citation>
    <scope>NUCLEOTIDE SEQUENCE [LARGE SCALE GENOMIC DNA]</scope>
    <source>
        <strain evidence="1 2">JLT2003</strain>
    </source>
</reference>
<protein>
    <recommendedName>
        <fullName evidence="3">Squalene synthase HpnC</fullName>
    </recommendedName>
</protein>
<dbReference type="AlphaFoldDB" id="K2GM64"/>
<keyword evidence="2" id="KW-1185">Reference proteome</keyword>
<name>K2GM64_9RHOB</name>
<dbReference type="Pfam" id="PF00494">
    <property type="entry name" value="SQS_PSY"/>
    <property type="match status" value="1"/>
</dbReference>
<dbReference type="RefSeq" id="WP_007427307.1">
    <property type="nucleotide sequence ID" value="NZ_AMGO01000047.1"/>
</dbReference>
<dbReference type="SFLD" id="SFLDG01018">
    <property type="entry name" value="Squalene/Phytoene_Synthase_Lik"/>
    <property type="match status" value="1"/>
</dbReference>
<dbReference type="Proteomes" id="UP000006765">
    <property type="component" value="Unassembled WGS sequence"/>
</dbReference>
<comment type="caution">
    <text evidence="1">The sequence shown here is derived from an EMBL/GenBank/DDBJ whole genome shotgun (WGS) entry which is preliminary data.</text>
</comment>
<evidence type="ECO:0000313" key="2">
    <source>
        <dbReference type="Proteomes" id="UP000006765"/>
    </source>
</evidence>
<gene>
    <name evidence="1" type="ORF">OCGS_2155</name>
</gene>
<dbReference type="InterPro" id="IPR002060">
    <property type="entry name" value="Squ/phyt_synthse"/>
</dbReference>
<dbReference type="PANTHER" id="PTHR31480">
    <property type="entry name" value="BIFUNCTIONAL LYCOPENE CYCLASE/PHYTOENE SYNTHASE"/>
    <property type="match status" value="1"/>
</dbReference>
<accession>K2GM64</accession>
<dbReference type="eggNOG" id="COG1562">
    <property type="taxonomic scope" value="Bacteria"/>
</dbReference>